<comment type="caution">
    <text evidence="5">The sequence shown here is derived from an EMBL/GenBank/DDBJ whole genome shotgun (WGS) entry which is preliminary data.</text>
</comment>
<keyword evidence="3" id="KW-0560">Oxidoreductase</keyword>
<dbReference type="PANTHER" id="PTHR47706">
    <property type="entry name" value="NMRA-LIKE FAMILY PROTEIN"/>
    <property type="match status" value="1"/>
</dbReference>
<feature type="domain" description="NAD(P)-binding" evidence="4">
    <location>
        <begin position="12"/>
        <end position="170"/>
    </location>
</feature>
<dbReference type="InterPro" id="IPR051609">
    <property type="entry name" value="NmrA/Isoflavone_reductase-like"/>
</dbReference>
<sequence>MAQRFPSVAIIGATGNVGSVILKALQEAEPAYRSITLLTRLAASASALPQSPNVQIREVDYSSRESLVAALNGIDAVVSAIGTRWVDDQKKIIDAAVEAGVRFFIPSQFGLADTHPLLVRDFPGIFADKNRIQAQLEHYQREGRIDYTLVFVGLWLDWGMKGFILDVKNKRVGLWDGGQRPISMTTLESIGKAVAGVLEGKVQRNNREVRVKDIIITQRRLYELAAEVVGADGWEVTTVDTERAKAVATERLREGTATLNDVYAFVYRASTAEEYGQPWKPDEDDSETLGLRTWTEDDVKGLIRTVVAAEQ</sequence>
<proteinExistence type="inferred from homology"/>
<dbReference type="InterPro" id="IPR045312">
    <property type="entry name" value="PCBER-like"/>
</dbReference>
<accession>A0AAN7CVN1</accession>
<dbReference type="SUPFAM" id="SSF51735">
    <property type="entry name" value="NAD(P)-binding Rossmann-fold domains"/>
    <property type="match status" value="1"/>
</dbReference>
<dbReference type="Proteomes" id="UP001303647">
    <property type="component" value="Unassembled WGS sequence"/>
</dbReference>
<dbReference type="InterPro" id="IPR016040">
    <property type="entry name" value="NAD(P)-bd_dom"/>
</dbReference>
<comment type="similarity">
    <text evidence="1">Belongs to the NmrA-type oxidoreductase family. Isoflavone reductase subfamily.</text>
</comment>
<organism evidence="5 6">
    <name type="scientific">Corynascus novoguineensis</name>
    <dbReference type="NCBI Taxonomy" id="1126955"/>
    <lineage>
        <taxon>Eukaryota</taxon>
        <taxon>Fungi</taxon>
        <taxon>Dikarya</taxon>
        <taxon>Ascomycota</taxon>
        <taxon>Pezizomycotina</taxon>
        <taxon>Sordariomycetes</taxon>
        <taxon>Sordariomycetidae</taxon>
        <taxon>Sordariales</taxon>
        <taxon>Chaetomiaceae</taxon>
        <taxon>Corynascus</taxon>
    </lineage>
</organism>
<protein>
    <recommendedName>
        <fullName evidence="4">NAD(P)-binding domain-containing protein</fullName>
    </recommendedName>
</protein>
<evidence type="ECO:0000256" key="3">
    <source>
        <dbReference type="ARBA" id="ARBA00023002"/>
    </source>
</evidence>
<evidence type="ECO:0000313" key="6">
    <source>
        <dbReference type="Proteomes" id="UP001303647"/>
    </source>
</evidence>
<dbReference type="CDD" id="cd05259">
    <property type="entry name" value="PCBER_SDR_a"/>
    <property type="match status" value="1"/>
</dbReference>
<reference evidence="5" key="2">
    <citation type="submission" date="2023-05" db="EMBL/GenBank/DDBJ databases">
        <authorList>
            <consortium name="Lawrence Berkeley National Laboratory"/>
            <person name="Steindorff A."/>
            <person name="Hensen N."/>
            <person name="Bonometti L."/>
            <person name="Westerberg I."/>
            <person name="Brannstrom I.O."/>
            <person name="Guillou S."/>
            <person name="Cros-Aarteil S."/>
            <person name="Calhoun S."/>
            <person name="Haridas S."/>
            <person name="Kuo A."/>
            <person name="Mondo S."/>
            <person name="Pangilinan J."/>
            <person name="Riley R."/>
            <person name="Labutti K."/>
            <person name="Andreopoulos B."/>
            <person name="Lipzen A."/>
            <person name="Chen C."/>
            <person name="Yanf M."/>
            <person name="Daum C."/>
            <person name="Ng V."/>
            <person name="Clum A."/>
            <person name="Ohm R."/>
            <person name="Martin F."/>
            <person name="Silar P."/>
            <person name="Natvig D."/>
            <person name="Lalanne C."/>
            <person name="Gautier V."/>
            <person name="Ament-Velasquez S.L."/>
            <person name="Kruys A."/>
            <person name="Hutchinson M.I."/>
            <person name="Powell A.J."/>
            <person name="Barry K."/>
            <person name="Miller A.N."/>
            <person name="Grigoriev I.V."/>
            <person name="Debuchy R."/>
            <person name="Gladieux P."/>
            <person name="Thoren M.H."/>
            <person name="Johannesson H."/>
        </authorList>
    </citation>
    <scope>NUCLEOTIDE SEQUENCE</scope>
    <source>
        <strain evidence="5">CBS 359.72</strain>
    </source>
</reference>
<dbReference type="PANTHER" id="PTHR47706:SF1">
    <property type="entry name" value="CIPA-LIKE, PUTATIVE (AFU_ORTHOLOGUE AFUA_1G12460)-RELATED"/>
    <property type="match status" value="1"/>
</dbReference>
<dbReference type="InterPro" id="IPR036291">
    <property type="entry name" value="NAD(P)-bd_dom_sf"/>
</dbReference>
<dbReference type="Gene3D" id="3.40.50.720">
    <property type="entry name" value="NAD(P)-binding Rossmann-like Domain"/>
    <property type="match status" value="1"/>
</dbReference>
<evidence type="ECO:0000256" key="1">
    <source>
        <dbReference type="ARBA" id="ARBA00005725"/>
    </source>
</evidence>
<evidence type="ECO:0000313" key="5">
    <source>
        <dbReference type="EMBL" id="KAK4249253.1"/>
    </source>
</evidence>
<dbReference type="Gene3D" id="3.90.25.10">
    <property type="entry name" value="UDP-galactose 4-epimerase, domain 1"/>
    <property type="match status" value="1"/>
</dbReference>
<reference evidence="5" key="1">
    <citation type="journal article" date="2023" name="Mol. Phylogenet. Evol.">
        <title>Genome-scale phylogeny and comparative genomics of the fungal order Sordariales.</title>
        <authorList>
            <person name="Hensen N."/>
            <person name="Bonometti L."/>
            <person name="Westerberg I."/>
            <person name="Brannstrom I.O."/>
            <person name="Guillou S."/>
            <person name="Cros-Aarteil S."/>
            <person name="Calhoun S."/>
            <person name="Haridas S."/>
            <person name="Kuo A."/>
            <person name="Mondo S."/>
            <person name="Pangilinan J."/>
            <person name="Riley R."/>
            <person name="LaButti K."/>
            <person name="Andreopoulos B."/>
            <person name="Lipzen A."/>
            <person name="Chen C."/>
            <person name="Yan M."/>
            <person name="Daum C."/>
            <person name="Ng V."/>
            <person name="Clum A."/>
            <person name="Steindorff A."/>
            <person name="Ohm R.A."/>
            <person name="Martin F."/>
            <person name="Silar P."/>
            <person name="Natvig D.O."/>
            <person name="Lalanne C."/>
            <person name="Gautier V."/>
            <person name="Ament-Velasquez S.L."/>
            <person name="Kruys A."/>
            <person name="Hutchinson M.I."/>
            <person name="Powell A.J."/>
            <person name="Barry K."/>
            <person name="Miller A.N."/>
            <person name="Grigoriev I.V."/>
            <person name="Debuchy R."/>
            <person name="Gladieux P."/>
            <person name="Hiltunen Thoren M."/>
            <person name="Johannesson H."/>
        </authorList>
    </citation>
    <scope>NUCLEOTIDE SEQUENCE</scope>
    <source>
        <strain evidence="5">CBS 359.72</strain>
    </source>
</reference>
<keyword evidence="2" id="KW-0521">NADP</keyword>
<gene>
    <name evidence="5" type="ORF">C7999DRAFT_30307</name>
</gene>
<dbReference type="GO" id="GO:0016491">
    <property type="term" value="F:oxidoreductase activity"/>
    <property type="evidence" value="ECO:0007669"/>
    <property type="project" value="UniProtKB-KW"/>
</dbReference>
<dbReference type="AlphaFoldDB" id="A0AAN7CVN1"/>
<evidence type="ECO:0000259" key="4">
    <source>
        <dbReference type="Pfam" id="PF13460"/>
    </source>
</evidence>
<dbReference type="EMBL" id="MU857626">
    <property type="protein sequence ID" value="KAK4249253.1"/>
    <property type="molecule type" value="Genomic_DNA"/>
</dbReference>
<name>A0AAN7CVN1_9PEZI</name>
<keyword evidence="6" id="KW-1185">Reference proteome</keyword>
<evidence type="ECO:0000256" key="2">
    <source>
        <dbReference type="ARBA" id="ARBA00022857"/>
    </source>
</evidence>
<dbReference type="Pfam" id="PF13460">
    <property type="entry name" value="NAD_binding_10"/>
    <property type="match status" value="1"/>
</dbReference>